<proteinExistence type="predicted"/>
<organism evidence="2 3">
    <name type="scientific">Serendipita indica (strain DSM 11827)</name>
    <name type="common">Root endophyte fungus</name>
    <name type="synonym">Piriformospora indica</name>
    <dbReference type="NCBI Taxonomy" id="1109443"/>
    <lineage>
        <taxon>Eukaryota</taxon>
        <taxon>Fungi</taxon>
        <taxon>Dikarya</taxon>
        <taxon>Basidiomycota</taxon>
        <taxon>Agaricomycotina</taxon>
        <taxon>Agaricomycetes</taxon>
        <taxon>Sebacinales</taxon>
        <taxon>Serendipitaceae</taxon>
        <taxon>Serendipita</taxon>
    </lineage>
</organism>
<gene>
    <name evidence="2" type="ORF">PIIN_00842</name>
</gene>
<dbReference type="HOGENOM" id="CLU_589401_0_0_1"/>
<keyword evidence="3" id="KW-1185">Reference proteome</keyword>
<evidence type="ECO:0000313" key="2">
    <source>
        <dbReference type="EMBL" id="CCA67005.1"/>
    </source>
</evidence>
<dbReference type="Proteomes" id="UP000007148">
    <property type="component" value="Unassembled WGS sequence"/>
</dbReference>
<evidence type="ECO:0000313" key="3">
    <source>
        <dbReference type="Proteomes" id="UP000007148"/>
    </source>
</evidence>
<sequence>MSILMPTMHSMSQFDPFNAQAYPTTLFDAQEHYFPHAAYSPTGYATTHQFPVDPRWFGPSLSGHASGAPLQLSSLSLSDISPPHSQTDVLALSPSSTIAPIPLSGSRNRSRSMSNRPRSFNPATRLQRQTITPATRAGPTMTNHHHQRIARRSTVSSSPSAAHLQSPSALAPPPPYAPSPTVESPEDGHETRATKRRRTNDHDSSHLQTFTVVPEPPLLLTQVQPPHLAQLQAHSFSPAPTWAGPSNADHISHSVGHDQHAFAQWPVVQMAYYHTDASDQRLVEHHHSMGQSSAPPTAMMAYASPTSATASEFFVPQRSPELETPTTAISTTHGLVRKFERESPRLEEDSPAVPVEHGPTEFPPRPYPGGAEAKSPWTYVKPVGKIYGSRLEQMPAIESRLAKLEDQLDRYLDIRSAQALRNSQLPGVDFAPAMEFKSLGPCRMFGGRIWPTALARRVRRTPRE</sequence>
<dbReference type="EMBL" id="CAFZ01000008">
    <property type="protein sequence ID" value="CCA67005.1"/>
    <property type="molecule type" value="Genomic_DNA"/>
</dbReference>
<feature type="compositionally biased region" description="Low complexity" evidence="1">
    <location>
        <begin position="156"/>
        <end position="169"/>
    </location>
</feature>
<dbReference type="OrthoDB" id="3268316at2759"/>
<reference evidence="2 3" key="1">
    <citation type="journal article" date="2011" name="PLoS Pathog.">
        <title>Endophytic Life Strategies Decoded by Genome and Transcriptome Analyses of the Mutualistic Root Symbiont Piriformospora indica.</title>
        <authorList>
            <person name="Zuccaro A."/>
            <person name="Lahrmann U."/>
            <person name="Guldener U."/>
            <person name="Langen G."/>
            <person name="Pfiffi S."/>
            <person name="Biedenkopf D."/>
            <person name="Wong P."/>
            <person name="Samans B."/>
            <person name="Grimm C."/>
            <person name="Basiewicz M."/>
            <person name="Murat C."/>
            <person name="Martin F."/>
            <person name="Kogel K.H."/>
        </authorList>
    </citation>
    <scope>NUCLEOTIDE SEQUENCE [LARGE SCALE GENOMIC DNA]</scope>
    <source>
        <strain evidence="2 3">DSM 11827</strain>
    </source>
</reference>
<protein>
    <submittedName>
        <fullName evidence="2">Uncharacterized protein</fullName>
    </submittedName>
</protein>
<accession>G4T6P9</accession>
<dbReference type="eggNOG" id="ENOG502RD4Z">
    <property type="taxonomic scope" value="Eukaryota"/>
</dbReference>
<feature type="compositionally biased region" description="Low complexity" evidence="1">
    <location>
        <begin position="104"/>
        <end position="121"/>
    </location>
</feature>
<feature type="region of interest" description="Disordered" evidence="1">
    <location>
        <begin position="341"/>
        <end position="367"/>
    </location>
</feature>
<feature type="region of interest" description="Disordered" evidence="1">
    <location>
        <begin position="86"/>
        <end position="207"/>
    </location>
</feature>
<comment type="caution">
    <text evidence="2">The sequence shown here is derived from an EMBL/GenBank/DDBJ whole genome shotgun (WGS) entry which is preliminary data.</text>
</comment>
<dbReference type="AlphaFoldDB" id="G4T6P9"/>
<name>G4T6P9_SERID</name>
<feature type="compositionally biased region" description="Polar residues" evidence="1">
    <location>
        <begin position="122"/>
        <end position="133"/>
    </location>
</feature>
<dbReference type="InParanoid" id="G4T6P9"/>
<evidence type="ECO:0000256" key="1">
    <source>
        <dbReference type="SAM" id="MobiDB-lite"/>
    </source>
</evidence>